<dbReference type="OrthoDB" id="6436543at2759"/>
<proteinExistence type="predicted"/>
<feature type="non-terminal residue" evidence="1">
    <location>
        <position position="151"/>
    </location>
</feature>
<dbReference type="STRING" id="407821.A0A087TB33"/>
<dbReference type="OMA" id="SENGGCH"/>
<sequence length="151" mass="17443">MLKTFVIPQLLQRNRLQQTIFMEDGAPPHISNKVKQLLRQNFTDDRVISRSFLVAWPPRSPDLTPCDFWLWGYLKSQVYVGGVSNLSILKDNITKTVRNIPRNMLHVAVENVVHRMHGVISENGADIECGLIAHRESHTYNIVLMYGDFWN</sequence>
<name>A0A087TB33_STEMI</name>
<dbReference type="Proteomes" id="UP000054359">
    <property type="component" value="Unassembled WGS sequence"/>
</dbReference>
<reference evidence="1 2" key="1">
    <citation type="submission" date="2013-11" db="EMBL/GenBank/DDBJ databases">
        <title>Genome sequencing of Stegodyphus mimosarum.</title>
        <authorList>
            <person name="Bechsgaard J."/>
        </authorList>
    </citation>
    <scope>NUCLEOTIDE SEQUENCE [LARGE SCALE GENOMIC DNA]</scope>
</reference>
<dbReference type="PANTHER" id="PTHR47326:SF1">
    <property type="entry name" value="HTH PSQ-TYPE DOMAIN-CONTAINING PROTEIN"/>
    <property type="match status" value="1"/>
</dbReference>
<keyword evidence="2" id="KW-1185">Reference proteome</keyword>
<dbReference type="AlphaFoldDB" id="A0A087TB33"/>
<dbReference type="InterPro" id="IPR036397">
    <property type="entry name" value="RNaseH_sf"/>
</dbReference>
<evidence type="ECO:0008006" key="3">
    <source>
        <dbReference type="Google" id="ProtNLM"/>
    </source>
</evidence>
<dbReference type="PANTHER" id="PTHR47326">
    <property type="entry name" value="TRANSPOSABLE ELEMENT TC3 TRANSPOSASE-LIKE PROTEIN"/>
    <property type="match status" value="1"/>
</dbReference>
<dbReference type="EMBL" id="KK114387">
    <property type="protein sequence ID" value="KFM62322.1"/>
    <property type="molecule type" value="Genomic_DNA"/>
</dbReference>
<dbReference type="GO" id="GO:0003676">
    <property type="term" value="F:nucleic acid binding"/>
    <property type="evidence" value="ECO:0007669"/>
    <property type="project" value="InterPro"/>
</dbReference>
<evidence type="ECO:0000313" key="1">
    <source>
        <dbReference type="EMBL" id="KFM62322.1"/>
    </source>
</evidence>
<evidence type="ECO:0000313" key="2">
    <source>
        <dbReference type="Proteomes" id="UP000054359"/>
    </source>
</evidence>
<dbReference type="Gene3D" id="3.30.420.10">
    <property type="entry name" value="Ribonuclease H-like superfamily/Ribonuclease H"/>
    <property type="match status" value="1"/>
</dbReference>
<gene>
    <name evidence="1" type="ORF">X975_20973</name>
</gene>
<organism evidence="1 2">
    <name type="scientific">Stegodyphus mimosarum</name>
    <name type="common">African social velvet spider</name>
    <dbReference type="NCBI Taxonomy" id="407821"/>
    <lineage>
        <taxon>Eukaryota</taxon>
        <taxon>Metazoa</taxon>
        <taxon>Ecdysozoa</taxon>
        <taxon>Arthropoda</taxon>
        <taxon>Chelicerata</taxon>
        <taxon>Arachnida</taxon>
        <taxon>Araneae</taxon>
        <taxon>Araneomorphae</taxon>
        <taxon>Entelegynae</taxon>
        <taxon>Eresoidea</taxon>
        <taxon>Eresidae</taxon>
        <taxon>Stegodyphus</taxon>
    </lineage>
</organism>
<accession>A0A087TB33</accession>
<protein>
    <recommendedName>
        <fullName evidence="3">Transposable element Tc3 transposase</fullName>
    </recommendedName>
</protein>